<dbReference type="InterPro" id="IPR016156">
    <property type="entry name" value="FAD/NAD-linked_Rdtase_dimer_sf"/>
</dbReference>
<protein>
    <submittedName>
        <fullName evidence="7">3-phenylpropionate/trans-cinnamate dioxygenase ferredoxin reductase subunit</fullName>
        <ecNumber evidence="7">1.18.1.3</ecNumber>
    </submittedName>
</protein>
<organism evidence="7 8">
    <name type="scientific">Saccharomonospora amisosensis</name>
    <dbReference type="NCBI Taxonomy" id="1128677"/>
    <lineage>
        <taxon>Bacteria</taxon>
        <taxon>Bacillati</taxon>
        <taxon>Actinomycetota</taxon>
        <taxon>Actinomycetes</taxon>
        <taxon>Pseudonocardiales</taxon>
        <taxon>Pseudonocardiaceae</taxon>
        <taxon>Saccharomonospora</taxon>
    </lineage>
</organism>
<dbReference type="Pfam" id="PF14759">
    <property type="entry name" value="Reductase_C"/>
    <property type="match status" value="1"/>
</dbReference>
<feature type="domain" description="Reductase C-terminal" evidence="6">
    <location>
        <begin position="326"/>
        <end position="409"/>
    </location>
</feature>
<dbReference type="InterPro" id="IPR036188">
    <property type="entry name" value="FAD/NAD-bd_sf"/>
</dbReference>
<comment type="cofactor">
    <cofactor evidence="1">
        <name>FAD</name>
        <dbReference type="ChEBI" id="CHEBI:57692"/>
    </cofactor>
</comment>
<dbReference type="EMBL" id="JAAOYM010000001">
    <property type="protein sequence ID" value="NIJ12337.1"/>
    <property type="molecule type" value="Genomic_DNA"/>
</dbReference>
<keyword evidence="2" id="KW-0285">Flavoprotein</keyword>
<keyword evidence="4 7" id="KW-0560">Oxidoreductase</keyword>
<dbReference type="GO" id="GO:0008860">
    <property type="term" value="F:ferredoxin-NAD+ reductase activity"/>
    <property type="evidence" value="ECO:0007669"/>
    <property type="project" value="UniProtKB-EC"/>
</dbReference>
<sequence length="415" mass="43878">MSGTDGTASIGTIAIVGAGQAAAAATRTLRRRGYEGRIELIGAEPEPPYQRPPLSKEYLEDPTTAGELGLLSQRWCTENAVRLRLGRTAVGIDPAEGAVLLQGGGSVRADRVLVATGGRPRALPGVAGERVHTLRTRRDADRLRERLSPGARLVVVGAGFIGSEVAATARALGVDVVLLEALDVPMRHLLGPRLGAVCAELHRSNGVEVRPRQAVASVVHGRDGVTVVTETGARIDADAVVVGIGIEPNVDVVADAGIKVDNGIVVDGCCRTSSPSVFAAGDVANHYHALFGEHIRAEHVEAASRLATTAADAMLGHAAPFTEPHWFYSDQYGVNLQYTGYAPRWDEIVVRGSLSDLDFCAFYLLEGVVRAAFAAERGEDAMAARELVSQQAVVEPDVLRDDDVDLFELMMEGAG</sequence>
<dbReference type="InterPro" id="IPR028202">
    <property type="entry name" value="Reductase_C"/>
</dbReference>
<dbReference type="SUPFAM" id="SSF55424">
    <property type="entry name" value="FAD/NAD-linked reductases, dimerisation (C-terminal) domain"/>
    <property type="match status" value="1"/>
</dbReference>
<evidence type="ECO:0000313" key="7">
    <source>
        <dbReference type="EMBL" id="NIJ12337.1"/>
    </source>
</evidence>
<accession>A0A7X5UR33</accession>
<dbReference type="PANTHER" id="PTHR43557:SF2">
    <property type="entry name" value="RIESKE DOMAIN-CONTAINING PROTEIN-RELATED"/>
    <property type="match status" value="1"/>
</dbReference>
<gene>
    <name evidence="7" type="ORF">FHU38_002681</name>
</gene>
<dbReference type="Gene3D" id="3.30.390.30">
    <property type="match status" value="1"/>
</dbReference>
<dbReference type="RefSeq" id="WP_313886762.1">
    <property type="nucleotide sequence ID" value="NZ_JAAOYM010000001.1"/>
</dbReference>
<dbReference type="PRINTS" id="PR00411">
    <property type="entry name" value="PNDRDTASEI"/>
</dbReference>
<reference evidence="7 8" key="1">
    <citation type="submission" date="2020-03" db="EMBL/GenBank/DDBJ databases">
        <title>Sequencing the genomes of 1000 actinobacteria strains.</title>
        <authorList>
            <person name="Klenk H.-P."/>
        </authorList>
    </citation>
    <scope>NUCLEOTIDE SEQUENCE [LARGE SCALE GENOMIC DNA]</scope>
    <source>
        <strain evidence="7 8">DSM 45685</strain>
    </source>
</reference>
<proteinExistence type="predicted"/>
<dbReference type="SUPFAM" id="SSF51905">
    <property type="entry name" value="FAD/NAD(P)-binding domain"/>
    <property type="match status" value="1"/>
</dbReference>
<dbReference type="GO" id="GO:0016651">
    <property type="term" value="F:oxidoreductase activity, acting on NAD(P)H"/>
    <property type="evidence" value="ECO:0007669"/>
    <property type="project" value="TreeGrafter"/>
</dbReference>
<evidence type="ECO:0000256" key="4">
    <source>
        <dbReference type="ARBA" id="ARBA00023002"/>
    </source>
</evidence>
<feature type="domain" description="FAD/NAD(P)-binding" evidence="5">
    <location>
        <begin position="13"/>
        <end position="294"/>
    </location>
</feature>
<evidence type="ECO:0000259" key="6">
    <source>
        <dbReference type="Pfam" id="PF14759"/>
    </source>
</evidence>
<dbReference type="AlphaFoldDB" id="A0A7X5UR33"/>
<evidence type="ECO:0000256" key="1">
    <source>
        <dbReference type="ARBA" id="ARBA00001974"/>
    </source>
</evidence>
<dbReference type="Gene3D" id="3.50.50.60">
    <property type="entry name" value="FAD/NAD(P)-binding domain"/>
    <property type="match status" value="2"/>
</dbReference>
<keyword evidence="7" id="KW-0223">Dioxygenase</keyword>
<evidence type="ECO:0000313" key="8">
    <source>
        <dbReference type="Proteomes" id="UP000545493"/>
    </source>
</evidence>
<keyword evidence="8" id="KW-1185">Reference proteome</keyword>
<dbReference type="Proteomes" id="UP000545493">
    <property type="component" value="Unassembled WGS sequence"/>
</dbReference>
<dbReference type="PANTHER" id="PTHR43557">
    <property type="entry name" value="APOPTOSIS-INDUCING FACTOR 1"/>
    <property type="match status" value="1"/>
</dbReference>
<dbReference type="EC" id="1.18.1.3" evidence="7"/>
<comment type="caution">
    <text evidence="7">The sequence shown here is derived from an EMBL/GenBank/DDBJ whole genome shotgun (WGS) entry which is preliminary data.</text>
</comment>
<evidence type="ECO:0000256" key="2">
    <source>
        <dbReference type="ARBA" id="ARBA00022630"/>
    </source>
</evidence>
<dbReference type="GO" id="GO:0005737">
    <property type="term" value="C:cytoplasm"/>
    <property type="evidence" value="ECO:0007669"/>
    <property type="project" value="TreeGrafter"/>
</dbReference>
<dbReference type="InterPro" id="IPR023753">
    <property type="entry name" value="FAD/NAD-binding_dom"/>
</dbReference>
<evidence type="ECO:0000256" key="3">
    <source>
        <dbReference type="ARBA" id="ARBA00022827"/>
    </source>
</evidence>
<dbReference type="Pfam" id="PF07992">
    <property type="entry name" value="Pyr_redox_2"/>
    <property type="match status" value="1"/>
</dbReference>
<name>A0A7X5UR33_9PSEU</name>
<dbReference type="InterPro" id="IPR050446">
    <property type="entry name" value="FAD-oxidoreductase/Apoptosis"/>
</dbReference>
<dbReference type="GO" id="GO:0051213">
    <property type="term" value="F:dioxygenase activity"/>
    <property type="evidence" value="ECO:0007669"/>
    <property type="project" value="UniProtKB-KW"/>
</dbReference>
<evidence type="ECO:0000259" key="5">
    <source>
        <dbReference type="Pfam" id="PF07992"/>
    </source>
</evidence>
<keyword evidence="3" id="KW-0274">FAD</keyword>
<dbReference type="PRINTS" id="PR00368">
    <property type="entry name" value="FADPNR"/>
</dbReference>